<dbReference type="Proteomes" id="UP001597480">
    <property type="component" value="Unassembled WGS sequence"/>
</dbReference>
<proteinExistence type="predicted"/>
<accession>A0ABW5NND6</accession>
<evidence type="ECO:0000313" key="1">
    <source>
        <dbReference type="EMBL" id="MFD2600606.1"/>
    </source>
</evidence>
<comment type="caution">
    <text evidence="1">The sequence shown here is derived from an EMBL/GenBank/DDBJ whole genome shotgun (WGS) entry which is preliminary data.</text>
</comment>
<organism evidence="1 2">
    <name type="scientific">Flavobacterium suzhouense</name>
    <dbReference type="NCBI Taxonomy" id="1529638"/>
    <lineage>
        <taxon>Bacteria</taxon>
        <taxon>Pseudomonadati</taxon>
        <taxon>Bacteroidota</taxon>
        <taxon>Flavobacteriia</taxon>
        <taxon>Flavobacteriales</taxon>
        <taxon>Flavobacteriaceae</taxon>
        <taxon>Flavobacterium</taxon>
    </lineage>
</organism>
<name>A0ABW5NND6_9FLAO</name>
<reference evidence="2" key="1">
    <citation type="journal article" date="2019" name="Int. J. Syst. Evol. Microbiol.">
        <title>The Global Catalogue of Microorganisms (GCM) 10K type strain sequencing project: providing services to taxonomists for standard genome sequencing and annotation.</title>
        <authorList>
            <consortium name="The Broad Institute Genomics Platform"/>
            <consortium name="The Broad Institute Genome Sequencing Center for Infectious Disease"/>
            <person name="Wu L."/>
            <person name="Ma J."/>
        </authorList>
    </citation>
    <scope>NUCLEOTIDE SEQUENCE [LARGE SCALE GENOMIC DNA]</scope>
    <source>
        <strain evidence="2">KCTC 42107</strain>
    </source>
</reference>
<dbReference type="RefSeq" id="WP_379819310.1">
    <property type="nucleotide sequence ID" value="NZ_JBHUMD010000003.1"/>
</dbReference>
<evidence type="ECO:0008006" key="3">
    <source>
        <dbReference type="Google" id="ProtNLM"/>
    </source>
</evidence>
<gene>
    <name evidence="1" type="ORF">ACFSR3_00940</name>
</gene>
<protein>
    <recommendedName>
        <fullName evidence="3">PH (Pleckstrin Homology) domain-containing protein</fullName>
    </recommendedName>
</protein>
<evidence type="ECO:0000313" key="2">
    <source>
        <dbReference type="Proteomes" id="UP001597480"/>
    </source>
</evidence>
<sequence>MKTDKSLYNITIAAIKRHAMHPETWLYSKIISTPEAEGFDLDNEELPVFLIESEVAKTLVTTRRIIETSIGNSKQTLITEIQSTDYGLFKGDINKPDLSDFKIITINNNSITFQFETGKASIGLIYAINTLRKLHKH</sequence>
<dbReference type="EMBL" id="JBHUMD010000003">
    <property type="protein sequence ID" value="MFD2600606.1"/>
    <property type="molecule type" value="Genomic_DNA"/>
</dbReference>
<keyword evidence="2" id="KW-1185">Reference proteome</keyword>